<keyword evidence="1" id="KW-0732">Signal</keyword>
<dbReference type="EMBL" id="PDUD01000021">
    <property type="protein sequence ID" value="PHN05557.1"/>
    <property type="molecule type" value="Genomic_DNA"/>
</dbReference>
<dbReference type="Gene3D" id="2.160.20.120">
    <property type="match status" value="1"/>
</dbReference>
<gene>
    <name evidence="3" type="ORF">CRP01_16330</name>
</gene>
<organism evidence="3 4">
    <name type="scientific">Flavilitoribacter nigricans (strain ATCC 23147 / DSM 23189 / NBRC 102662 / NCIMB 1420 / SS-2)</name>
    <name type="common">Lewinella nigricans</name>
    <dbReference type="NCBI Taxonomy" id="1122177"/>
    <lineage>
        <taxon>Bacteria</taxon>
        <taxon>Pseudomonadati</taxon>
        <taxon>Bacteroidota</taxon>
        <taxon>Saprospiria</taxon>
        <taxon>Saprospirales</taxon>
        <taxon>Lewinellaceae</taxon>
        <taxon>Flavilitoribacter</taxon>
    </lineage>
</organism>
<dbReference type="AlphaFoldDB" id="A0A2D0NAP5"/>
<reference evidence="3 4" key="1">
    <citation type="submission" date="2017-10" db="EMBL/GenBank/DDBJ databases">
        <title>The draft genome sequence of Lewinella nigricans NBRC 102662.</title>
        <authorList>
            <person name="Wang K."/>
        </authorList>
    </citation>
    <scope>NUCLEOTIDE SEQUENCE [LARGE SCALE GENOMIC DNA]</scope>
    <source>
        <strain evidence="3 4">NBRC 102662</strain>
    </source>
</reference>
<accession>A0A2D0NAP5</accession>
<feature type="signal peptide" evidence="1">
    <location>
        <begin position="1"/>
        <end position="26"/>
    </location>
</feature>
<evidence type="ECO:0000256" key="1">
    <source>
        <dbReference type="SAM" id="SignalP"/>
    </source>
</evidence>
<name>A0A2D0NAP5_FLAN2</name>
<dbReference type="InterPro" id="IPR021255">
    <property type="entry name" value="DUF2807"/>
</dbReference>
<sequence length="238" mass="25825">MKNITFAIRKKAFFLMFFCSMGGLPAQVGQGGITEQERMITGFTVIDVDDGIDVYIAPGVHASVLVKADHHLVEKLKTELSGRELKISMEGSYLKPQKLEVYIEIPVLEGISARGGSDIYATGNFQLGDFYIRLQEGSDLCLAMNAQKVSCDLSGGSDANLEGKVKMLTTEARGGSVLKASGLEVQSCKLKTIGGSDAYIWVIGELEMEALQSSGIFYHGKPHILHQKASDDSEIRSL</sequence>
<feature type="chain" id="PRO_5013197773" description="Putative auto-transporter adhesin head GIN domain-containing protein" evidence="1">
    <location>
        <begin position="27"/>
        <end position="238"/>
    </location>
</feature>
<evidence type="ECO:0000259" key="2">
    <source>
        <dbReference type="Pfam" id="PF10988"/>
    </source>
</evidence>
<dbReference type="Proteomes" id="UP000223913">
    <property type="component" value="Unassembled WGS sequence"/>
</dbReference>
<dbReference type="Pfam" id="PF10988">
    <property type="entry name" value="DUF2807"/>
    <property type="match status" value="1"/>
</dbReference>
<comment type="caution">
    <text evidence="3">The sequence shown here is derived from an EMBL/GenBank/DDBJ whole genome shotgun (WGS) entry which is preliminary data.</text>
</comment>
<dbReference type="OrthoDB" id="942536at2"/>
<evidence type="ECO:0000313" key="3">
    <source>
        <dbReference type="EMBL" id="PHN05557.1"/>
    </source>
</evidence>
<proteinExistence type="predicted"/>
<keyword evidence="4" id="KW-1185">Reference proteome</keyword>
<dbReference type="RefSeq" id="WP_099151134.1">
    <property type="nucleotide sequence ID" value="NZ_PDUD01000021.1"/>
</dbReference>
<evidence type="ECO:0000313" key="4">
    <source>
        <dbReference type="Proteomes" id="UP000223913"/>
    </source>
</evidence>
<feature type="domain" description="Putative auto-transporter adhesin head GIN" evidence="2">
    <location>
        <begin position="43"/>
        <end position="222"/>
    </location>
</feature>
<protein>
    <recommendedName>
        <fullName evidence="2">Putative auto-transporter adhesin head GIN domain-containing protein</fullName>
    </recommendedName>
</protein>